<evidence type="ECO:0008006" key="3">
    <source>
        <dbReference type="Google" id="ProtNLM"/>
    </source>
</evidence>
<evidence type="ECO:0000313" key="1">
    <source>
        <dbReference type="EMBL" id="GAA1822013.1"/>
    </source>
</evidence>
<evidence type="ECO:0000313" key="2">
    <source>
        <dbReference type="Proteomes" id="UP001500218"/>
    </source>
</evidence>
<sequence length="71" mass="8100">MTRRISISLPDDVAAELDNVDNASAYIAEAIRQRRRRDSVRRVVAEAGYEITDDGIARMRDAVARLEARRR</sequence>
<proteinExistence type="predicted"/>
<dbReference type="RefSeq" id="WP_344136588.1">
    <property type="nucleotide sequence ID" value="NZ_BAAALT010000186.1"/>
</dbReference>
<name>A0ABN2MEC9_9ACTN</name>
<dbReference type="EMBL" id="BAAALT010000186">
    <property type="protein sequence ID" value="GAA1822013.1"/>
    <property type="molecule type" value="Genomic_DNA"/>
</dbReference>
<accession>A0ABN2MEC9</accession>
<gene>
    <name evidence="1" type="ORF">GCM10009682_47800</name>
</gene>
<organism evidence="1 2">
    <name type="scientific">Luedemannella flava</name>
    <dbReference type="NCBI Taxonomy" id="349316"/>
    <lineage>
        <taxon>Bacteria</taxon>
        <taxon>Bacillati</taxon>
        <taxon>Actinomycetota</taxon>
        <taxon>Actinomycetes</taxon>
        <taxon>Micromonosporales</taxon>
        <taxon>Micromonosporaceae</taxon>
        <taxon>Luedemannella</taxon>
    </lineage>
</organism>
<dbReference type="Proteomes" id="UP001500218">
    <property type="component" value="Unassembled WGS sequence"/>
</dbReference>
<reference evidence="1 2" key="1">
    <citation type="journal article" date="2019" name="Int. J. Syst. Evol. Microbiol.">
        <title>The Global Catalogue of Microorganisms (GCM) 10K type strain sequencing project: providing services to taxonomists for standard genome sequencing and annotation.</title>
        <authorList>
            <consortium name="The Broad Institute Genomics Platform"/>
            <consortium name="The Broad Institute Genome Sequencing Center for Infectious Disease"/>
            <person name="Wu L."/>
            <person name="Ma J."/>
        </authorList>
    </citation>
    <scope>NUCLEOTIDE SEQUENCE [LARGE SCALE GENOMIC DNA]</scope>
    <source>
        <strain evidence="1 2">JCM 13250</strain>
    </source>
</reference>
<comment type="caution">
    <text evidence="1">The sequence shown here is derived from an EMBL/GenBank/DDBJ whole genome shotgun (WGS) entry which is preliminary data.</text>
</comment>
<protein>
    <recommendedName>
        <fullName evidence="3">CopG family transcriptional regulator</fullName>
    </recommendedName>
</protein>
<keyword evidence="2" id="KW-1185">Reference proteome</keyword>